<protein>
    <recommendedName>
        <fullName evidence="1">N-acetyltransferase domain-containing protein</fullName>
    </recommendedName>
</protein>
<dbReference type="OrthoDB" id="6293260at2"/>
<dbReference type="InterPro" id="IPR016181">
    <property type="entry name" value="Acyl_CoA_acyltransferase"/>
</dbReference>
<sequence>MPVLSVDIPVLETERLVLREPRADDMPAFAAFAASDRARFVGGADPSPHAAWDGLRGMLGHWLLRGFGWWTAEDRATGATAGRFGIGHHIDWPEPELGWHVFDGFEGRGLAHEAALAVRRWWRGQGHPAPISLIDPGNTRSIRLAERLGARPEREMVLRGQPCLVYRHPAEAAA</sequence>
<reference evidence="2 3" key="1">
    <citation type="submission" date="2014-09" db="EMBL/GenBank/DDBJ databases">
        <authorList>
            <person name="McGinnis J.M."/>
            <person name="Wolfgang W.J."/>
        </authorList>
    </citation>
    <scope>NUCLEOTIDE SEQUENCE [LARGE SCALE GENOMIC DNA]</scope>
    <source>
        <strain evidence="2 3">HAMBI 3106</strain>
    </source>
</reference>
<dbReference type="Proteomes" id="UP000029917">
    <property type="component" value="Unassembled WGS sequence"/>
</dbReference>
<dbReference type="PANTHER" id="PTHR43792">
    <property type="entry name" value="GNAT FAMILY, PUTATIVE (AFU_ORTHOLOGUE AFUA_3G00765)-RELATED-RELATED"/>
    <property type="match status" value="1"/>
</dbReference>
<dbReference type="Pfam" id="PF13302">
    <property type="entry name" value="Acetyltransf_3"/>
    <property type="match status" value="1"/>
</dbReference>
<accession>A0A099F1N8</accession>
<keyword evidence="3" id="KW-1185">Reference proteome</keyword>
<comment type="caution">
    <text evidence="2">The sequence shown here is derived from an EMBL/GenBank/DDBJ whole genome shotgun (WGS) entry which is preliminary data.</text>
</comment>
<gene>
    <name evidence="2" type="ORF">IC63_12370</name>
</gene>
<dbReference type="GO" id="GO:0016747">
    <property type="term" value="F:acyltransferase activity, transferring groups other than amino-acyl groups"/>
    <property type="evidence" value="ECO:0007669"/>
    <property type="project" value="InterPro"/>
</dbReference>
<evidence type="ECO:0000313" key="2">
    <source>
        <dbReference type="EMBL" id="KGJ04183.1"/>
    </source>
</evidence>
<dbReference type="RefSeq" id="WP_036720712.1">
    <property type="nucleotide sequence ID" value="NZ_JRKS01000044.1"/>
</dbReference>
<evidence type="ECO:0000259" key="1">
    <source>
        <dbReference type="PROSITE" id="PS51186"/>
    </source>
</evidence>
<dbReference type="Gene3D" id="3.40.630.30">
    <property type="match status" value="1"/>
</dbReference>
<dbReference type="PANTHER" id="PTHR43792:SF1">
    <property type="entry name" value="N-ACETYLTRANSFERASE DOMAIN-CONTAINING PROTEIN"/>
    <property type="match status" value="1"/>
</dbReference>
<dbReference type="PROSITE" id="PS51186">
    <property type="entry name" value="GNAT"/>
    <property type="match status" value="1"/>
</dbReference>
<dbReference type="STRING" id="690417.IC63_12370"/>
<dbReference type="AlphaFoldDB" id="A0A099F1N8"/>
<dbReference type="EMBL" id="JRKS01000044">
    <property type="protein sequence ID" value="KGJ04183.1"/>
    <property type="molecule type" value="Genomic_DNA"/>
</dbReference>
<evidence type="ECO:0000313" key="3">
    <source>
        <dbReference type="Proteomes" id="UP000029917"/>
    </source>
</evidence>
<reference evidence="2 3" key="2">
    <citation type="submission" date="2014-10" db="EMBL/GenBank/DDBJ databases">
        <title>Paracoccus sanguinis sp. nov., isolated from clinical specimens of New York State patients.</title>
        <authorList>
            <person name="Mingle L.A."/>
            <person name="Cole J.A."/>
            <person name="Lapierre P."/>
            <person name="Musser K.A."/>
        </authorList>
    </citation>
    <scope>NUCLEOTIDE SEQUENCE [LARGE SCALE GENOMIC DNA]</scope>
    <source>
        <strain evidence="2 3">HAMBI 3106</strain>
    </source>
</reference>
<proteinExistence type="predicted"/>
<name>A0A099F1N8_9RHOB</name>
<dbReference type="SUPFAM" id="SSF55729">
    <property type="entry name" value="Acyl-CoA N-acyltransferases (Nat)"/>
    <property type="match status" value="1"/>
</dbReference>
<feature type="domain" description="N-acetyltransferase" evidence="1">
    <location>
        <begin position="16"/>
        <end position="171"/>
    </location>
</feature>
<dbReference type="InterPro" id="IPR000182">
    <property type="entry name" value="GNAT_dom"/>
</dbReference>
<dbReference type="InterPro" id="IPR051531">
    <property type="entry name" value="N-acetyltransferase"/>
</dbReference>
<organism evidence="2 3">
    <name type="scientific">Paracoccus sphaerophysae</name>
    <dbReference type="NCBI Taxonomy" id="690417"/>
    <lineage>
        <taxon>Bacteria</taxon>
        <taxon>Pseudomonadati</taxon>
        <taxon>Pseudomonadota</taxon>
        <taxon>Alphaproteobacteria</taxon>
        <taxon>Rhodobacterales</taxon>
        <taxon>Paracoccaceae</taxon>
        <taxon>Paracoccus</taxon>
    </lineage>
</organism>